<dbReference type="AlphaFoldDB" id="V2WF05"/>
<evidence type="ECO:0000256" key="1">
    <source>
        <dbReference type="SAM" id="MobiDB-lite"/>
    </source>
</evidence>
<sequence length="238" mass="25942">MPLFSQPLCSAMDIDSGHDTDISMALPSPPWPNPVLLSIQQPSNATVNNSVPTNAVMSKFVGLGVLIGTAYLKLGIDFAEEANDDLEGEQEALPALSSTVDAESDEEEDRSELQTSLNSAATTPATNDVEVGTGKEESSKYKDVVKEYSKGVTPGTVHKYEVLMKQLTAFLVKHEFIKPSEEFFSSTPYEDSAYMIVAWIVNSCNAINLDGTVKPNAEYRQTFNHAQRMCAAATFSFR</sequence>
<dbReference type="EMBL" id="AWSO01001066">
    <property type="protein sequence ID" value="ESK85438.1"/>
    <property type="molecule type" value="Genomic_DNA"/>
</dbReference>
<accession>V2WF05</accession>
<evidence type="ECO:0000313" key="2">
    <source>
        <dbReference type="EMBL" id="ESK85438.1"/>
    </source>
</evidence>
<feature type="compositionally biased region" description="Polar residues" evidence="1">
    <location>
        <begin position="113"/>
        <end position="126"/>
    </location>
</feature>
<keyword evidence="3" id="KW-1185">Reference proteome</keyword>
<name>V2WF05_MONRO</name>
<dbReference type="HOGENOM" id="CLU_1166095_0_0_1"/>
<reference evidence="2 3" key="1">
    <citation type="journal article" date="2014" name="BMC Genomics">
        <title>Genome and secretome analysis of the hemibiotrophic fungal pathogen, Moniliophthora roreri, which causes frosty pod rot disease of cacao: mechanisms of the biotrophic and necrotrophic phases.</title>
        <authorList>
            <person name="Meinhardt L.W."/>
            <person name="Costa G.G.L."/>
            <person name="Thomazella D.P.T."/>
            <person name="Teixeira P.J.P.L."/>
            <person name="Carazzolle M.F."/>
            <person name="Schuster S.C."/>
            <person name="Carlson J.E."/>
            <person name="Guiltinan M.J."/>
            <person name="Mieczkowski P."/>
            <person name="Farmer A."/>
            <person name="Ramaraj T."/>
            <person name="Crozier J."/>
            <person name="Davis R.E."/>
            <person name="Shao J."/>
            <person name="Melnick R.L."/>
            <person name="Pereira G.A.G."/>
            <person name="Bailey B.A."/>
        </authorList>
    </citation>
    <scope>NUCLEOTIDE SEQUENCE [LARGE SCALE GENOMIC DNA]</scope>
    <source>
        <strain evidence="2 3">MCA 2997</strain>
    </source>
</reference>
<dbReference type="KEGG" id="mrr:Moror_5877"/>
<organism evidence="2 3">
    <name type="scientific">Moniliophthora roreri (strain MCA 2997)</name>
    <name type="common">Cocoa frosty pod rot fungus</name>
    <name type="synonym">Crinipellis roreri</name>
    <dbReference type="NCBI Taxonomy" id="1381753"/>
    <lineage>
        <taxon>Eukaryota</taxon>
        <taxon>Fungi</taxon>
        <taxon>Dikarya</taxon>
        <taxon>Basidiomycota</taxon>
        <taxon>Agaricomycotina</taxon>
        <taxon>Agaricomycetes</taxon>
        <taxon>Agaricomycetidae</taxon>
        <taxon>Agaricales</taxon>
        <taxon>Marasmiineae</taxon>
        <taxon>Marasmiaceae</taxon>
        <taxon>Moniliophthora</taxon>
    </lineage>
</organism>
<proteinExistence type="predicted"/>
<dbReference type="OrthoDB" id="2669107at2759"/>
<gene>
    <name evidence="2" type="ORF">Moror_5877</name>
</gene>
<dbReference type="Proteomes" id="UP000017559">
    <property type="component" value="Unassembled WGS sequence"/>
</dbReference>
<evidence type="ECO:0000313" key="3">
    <source>
        <dbReference type="Proteomes" id="UP000017559"/>
    </source>
</evidence>
<protein>
    <submittedName>
        <fullName evidence="2">Uncharacterized protein</fullName>
    </submittedName>
</protein>
<feature type="region of interest" description="Disordered" evidence="1">
    <location>
        <begin position="96"/>
        <end position="135"/>
    </location>
</feature>
<comment type="caution">
    <text evidence="2">The sequence shown here is derived from an EMBL/GenBank/DDBJ whole genome shotgun (WGS) entry which is preliminary data.</text>
</comment>